<feature type="binding site" evidence="9">
    <location>
        <position position="39"/>
    </location>
    <ligand>
        <name>a divalent metal cation</name>
        <dbReference type="ChEBI" id="CHEBI:60240"/>
    </ligand>
</feature>
<dbReference type="Pfam" id="PF01975">
    <property type="entry name" value="SurE"/>
    <property type="match status" value="1"/>
</dbReference>
<feature type="binding site" evidence="9">
    <location>
        <position position="8"/>
    </location>
    <ligand>
        <name>a divalent metal cation</name>
        <dbReference type="ChEBI" id="CHEBI:60240"/>
    </ligand>
</feature>
<gene>
    <name evidence="9" type="primary">surE</name>
    <name evidence="11" type="ORF">COX41_05890</name>
</gene>
<evidence type="ECO:0000256" key="1">
    <source>
        <dbReference type="ARBA" id="ARBA00000815"/>
    </source>
</evidence>
<comment type="similarity">
    <text evidence="4 9">Belongs to the SurE nucleotidase family.</text>
</comment>
<feature type="domain" description="Survival protein SurE-like phosphatase/nucleotidase" evidence="10">
    <location>
        <begin position="3"/>
        <end position="186"/>
    </location>
</feature>
<evidence type="ECO:0000256" key="5">
    <source>
        <dbReference type="ARBA" id="ARBA00022490"/>
    </source>
</evidence>
<dbReference type="GO" id="GO:0046872">
    <property type="term" value="F:metal ion binding"/>
    <property type="evidence" value="ECO:0007669"/>
    <property type="project" value="UniProtKB-UniRule"/>
</dbReference>
<comment type="catalytic activity">
    <reaction evidence="1 9">
        <text>a ribonucleoside 5'-phosphate + H2O = a ribonucleoside + phosphate</text>
        <dbReference type="Rhea" id="RHEA:12484"/>
        <dbReference type="ChEBI" id="CHEBI:15377"/>
        <dbReference type="ChEBI" id="CHEBI:18254"/>
        <dbReference type="ChEBI" id="CHEBI:43474"/>
        <dbReference type="ChEBI" id="CHEBI:58043"/>
        <dbReference type="EC" id="3.1.3.5"/>
    </reaction>
</comment>
<dbReference type="InterPro" id="IPR036523">
    <property type="entry name" value="SurE-like_sf"/>
</dbReference>
<dbReference type="NCBIfam" id="NF001492">
    <property type="entry name" value="PRK00346.2-2"/>
    <property type="match status" value="1"/>
</dbReference>
<evidence type="ECO:0000256" key="3">
    <source>
        <dbReference type="ARBA" id="ARBA00004496"/>
    </source>
</evidence>
<dbReference type="EC" id="3.1.3.5" evidence="9"/>
<dbReference type="PANTHER" id="PTHR30457:SF0">
    <property type="entry name" value="PHOSPHATASE, PUTATIVE (AFU_ORTHOLOGUE AFUA_4G01070)-RELATED"/>
    <property type="match status" value="1"/>
</dbReference>
<dbReference type="SUPFAM" id="SSF64167">
    <property type="entry name" value="SurE-like"/>
    <property type="match status" value="1"/>
</dbReference>
<evidence type="ECO:0000256" key="6">
    <source>
        <dbReference type="ARBA" id="ARBA00022723"/>
    </source>
</evidence>
<dbReference type="GO" id="GO:0005737">
    <property type="term" value="C:cytoplasm"/>
    <property type="evidence" value="ECO:0007669"/>
    <property type="project" value="UniProtKB-SubCell"/>
</dbReference>
<evidence type="ECO:0000313" key="11">
    <source>
        <dbReference type="EMBL" id="PIP18875.1"/>
    </source>
</evidence>
<sequence>MNILLTNDDGINSEGILALYESVKRLGSVTIVAPDTERSAVGHAITLSDPLRVKAVNRNGKFFGYATTGTPADCVKLAIRAILKDKPDVVISGINLGPNTGFSILYSGTVSGATEGAILGIPSFAISLATFENPDYSFAAEFAKKVVQLLREKDIPKGTLLNVNIPAVNRKNIKGVKIVRQTKVAIKERFDKRVDPRKHIYYWLTGEVIESDGQKDADIEAIRHNYISITPIHCDMTNYDFMDELKRWDFGSKV</sequence>
<feature type="binding site" evidence="9">
    <location>
        <position position="95"/>
    </location>
    <ligand>
        <name>a divalent metal cation</name>
        <dbReference type="ChEBI" id="CHEBI:60240"/>
    </ligand>
</feature>
<comment type="cofactor">
    <cofactor evidence="2">
        <name>Mg(2+)</name>
        <dbReference type="ChEBI" id="CHEBI:18420"/>
    </cofactor>
</comment>
<dbReference type="InterPro" id="IPR030048">
    <property type="entry name" value="SurE"/>
</dbReference>
<accession>A0A2G9YI24</accession>
<evidence type="ECO:0000256" key="4">
    <source>
        <dbReference type="ARBA" id="ARBA00011062"/>
    </source>
</evidence>
<dbReference type="PANTHER" id="PTHR30457">
    <property type="entry name" value="5'-NUCLEOTIDASE SURE"/>
    <property type="match status" value="1"/>
</dbReference>
<comment type="function">
    <text evidence="9">Nucleotidase that shows phosphatase activity on nucleoside 5'-monophosphates.</text>
</comment>
<keyword evidence="5 9" id="KW-0963">Cytoplasm</keyword>
<evidence type="ECO:0000256" key="8">
    <source>
        <dbReference type="ARBA" id="ARBA00022801"/>
    </source>
</evidence>
<evidence type="ECO:0000256" key="2">
    <source>
        <dbReference type="ARBA" id="ARBA00001946"/>
    </source>
</evidence>
<feature type="binding site" evidence="9">
    <location>
        <position position="9"/>
    </location>
    <ligand>
        <name>a divalent metal cation</name>
        <dbReference type="ChEBI" id="CHEBI:60240"/>
    </ligand>
</feature>
<comment type="caution">
    <text evidence="11">The sequence shown here is derived from an EMBL/GenBank/DDBJ whole genome shotgun (WGS) entry which is preliminary data.</text>
</comment>
<comment type="subcellular location">
    <subcellularLocation>
        <location evidence="3 9">Cytoplasm</location>
    </subcellularLocation>
</comment>
<dbReference type="AlphaFoldDB" id="A0A2G9YI24"/>
<dbReference type="HAMAP" id="MF_00060">
    <property type="entry name" value="SurE"/>
    <property type="match status" value="1"/>
</dbReference>
<proteinExistence type="inferred from homology"/>
<evidence type="ECO:0000256" key="7">
    <source>
        <dbReference type="ARBA" id="ARBA00022741"/>
    </source>
</evidence>
<evidence type="ECO:0000256" key="9">
    <source>
        <dbReference type="HAMAP-Rule" id="MF_00060"/>
    </source>
</evidence>
<evidence type="ECO:0000259" key="10">
    <source>
        <dbReference type="Pfam" id="PF01975"/>
    </source>
</evidence>
<dbReference type="GO" id="GO:0000166">
    <property type="term" value="F:nucleotide binding"/>
    <property type="evidence" value="ECO:0007669"/>
    <property type="project" value="UniProtKB-KW"/>
</dbReference>
<dbReference type="GO" id="GO:0008253">
    <property type="term" value="F:5'-nucleotidase activity"/>
    <property type="evidence" value="ECO:0007669"/>
    <property type="project" value="UniProtKB-UniRule"/>
</dbReference>
<protein>
    <recommendedName>
        <fullName evidence="9">5'-nucleotidase SurE</fullName>
        <ecNumber evidence="9">3.1.3.5</ecNumber>
    </recommendedName>
    <alternativeName>
        <fullName evidence="9">Nucleoside 5'-monophosphate phosphohydrolase</fullName>
    </alternativeName>
</protein>
<evidence type="ECO:0000313" key="12">
    <source>
        <dbReference type="Proteomes" id="UP000231292"/>
    </source>
</evidence>
<dbReference type="InterPro" id="IPR002828">
    <property type="entry name" value="SurE-like_Pase/nucleotidase"/>
</dbReference>
<dbReference type="NCBIfam" id="TIGR00087">
    <property type="entry name" value="surE"/>
    <property type="match status" value="1"/>
</dbReference>
<keyword evidence="8 9" id="KW-0378">Hydrolase</keyword>
<dbReference type="NCBIfam" id="NF001490">
    <property type="entry name" value="PRK00346.1-4"/>
    <property type="match status" value="1"/>
</dbReference>
<name>A0A2G9YI24_9BACT</name>
<dbReference type="Proteomes" id="UP000231292">
    <property type="component" value="Unassembled WGS sequence"/>
</dbReference>
<dbReference type="FunFam" id="3.40.1210.10:FF:000001">
    <property type="entry name" value="5'/3'-nucleotidase SurE"/>
    <property type="match status" value="1"/>
</dbReference>
<keyword evidence="7 9" id="KW-0547">Nucleotide-binding</keyword>
<keyword evidence="6 9" id="KW-0479">Metal-binding</keyword>
<comment type="cofactor">
    <cofactor evidence="9">
        <name>a divalent metal cation</name>
        <dbReference type="ChEBI" id="CHEBI:60240"/>
    </cofactor>
    <text evidence="9">Binds 1 divalent metal cation per subunit.</text>
</comment>
<reference evidence="11 12" key="1">
    <citation type="submission" date="2017-09" db="EMBL/GenBank/DDBJ databases">
        <title>Depth-based differentiation of microbial function through sediment-hosted aquifers and enrichment of novel symbionts in the deep terrestrial subsurface.</title>
        <authorList>
            <person name="Probst A.J."/>
            <person name="Ladd B."/>
            <person name="Jarett J.K."/>
            <person name="Geller-Mcgrath D.E."/>
            <person name="Sieber C.M."/>
            <person name="Emerson J.B."/>
            <person name="Anantharaman K."/>
            <person name="Thomas B.C."/>
            <person name="Malmstrom R."/>
            <person name="Stieglmeier M."/>
            <person name="Klingl A."/>
            <person name="Woyke T."/>
            <person name="Ryan C.M."/>
            <person name="Banfield J.F."/>
        </authorList>
    </citation>
    <scope>NUCLEOTIDE SEQUENCE [LARGE SCALE GENOMIC DNA]</scope>
    <source>
        <strain evidence="11">CG23_combo_of_CG06-09_8_20_14_all_41_10</strain>
    </source>
</reference>
<organism evidence="11 12">
    <name type="scientific">Candidatus Sherwoodlollariibacterium unditelluris</name>
    <dbReference type="NCBI Taxonomy" id="1974757"/>
    <lineage>
        <taxon>Bacteria</taxon>
        <taxon>Pseudomonadati</taxon>
        <taxon>Candidatus Omnitrophota</taxon>
        <taxon>Candidatus Sherwoodlollariibacterium</taxon>
    </lineage>
</organism>
<dbReference type="Gene3D" id="3.40.1210.10">
    <property type="entry name" value="Survival protein SurE-like phosphatase/nucleotidase"/>
    <property type="match status" value="1"/>
</dbReference>
<dbReference type="EMBL" id="PCRK01000154">
    <property type="protein sequence ID" value="PIP18875.1"/>
    <property type="molecule type" value="Genomic_DNA"/>
</dbReference>